<keyword evidence="3" id="KW-1185">Reference proteome</keyword>
<name>A0A1A8TSD7_9GAMM</name>
<evidence type="ECO:0000313" key="2">
    <source>
        <dbReference type="EMBL" id="SBS36487.1"/>
    </source>
</evidence>
<feature type="region of interest" description="Disordered" evidence="1">
    <location>
        <begin position="1"/>
        <end position="25"/>
    </location>
</feature>
<evidence type="ECO:0000256" key="1">
    <source>
        <dbReference type="SAM" id="MobiDB-lite"/>
    </source>
</evidence>
<protein>
    <submittedName>
        <fullName evidence="2">Uncharacterized protein</fullName>
    </submittedName>
</protein>
<gene>
    <name evidence="2" type="ORF">MAQ5080_03462</name>
</gene>
<dbReference type="AlphaFoldDB" id="A0A1A8TSD7"/>
<reference evidence="2 3" key="1">
    <citation type="submission" date="2016-06" db="EMBL/GenBank/DDBJ databases">
        <authorList>
            <person name="Kjaerup R.B."/>
            <person name="Dalgaard T.S."/>
            <person name="Juul-Madsen H.R."/>
        </authorList>
    </citation>
    <scope>NUCLEOTIDE SEQUENCE [LARGE SCALE GENOMIC DNA]</scope>
    <source>
        <strain evidence="2 3">CECT 5080</strain>
    </source>
</reference>
<organism evidence="2 3">
    <name type="scientific">Marinomonas aquimarina</name>
    <dbReference type="NCBI Taxonomy" id="295068"/>
    <lineage>
        <taxon>Bacteria</taxon>
        <taxon>Pseudomonadati</taxon>
        <taxon>Pseudomonadota</taxon>
        <taxon>Gammaproteobacteria</taxon>
        <taxon>Oceanospirillales</taxon>
        <taxon>Oceanospirillaceae</taxon>
        <taxon>Marinomonas</taxon>
    </lineage>
</organism>
<sequence length="59" mass="6370">MFDESRDTLNGTVPERGQIPKQTAEVESIPSQEVCPVKGVVLGAPLSLNVFVSTKKQTI</sequence>
<accession>A0A1A8TSD7</accession>
<proteinExistence type="predicted"/>
<dbReference type="Proteomes" id="UP000092627">
    <property type="component" value="Unassembled WGS sequence"/>
</dbReference>
<dbReference type="EMBL" id="FLOC01000039">
    <property type="protein sequence ID" value="SBS36487.1"/>
    <property type="molecule type" value="Genomic_DNA"/>
</dbReference>
<evidence type="ECO:0000313" key="3">
    <source>
        <dbReference type="Proteomes" id="UP000092627"/>
    </source>
</evidence>